<dbReference type="InterPro" id="IPR039422">
    <property type="entry name" value="MarR/SlyA-like"/>
</dbReference>
<dbReference type="InterPro" id="IPR000835">
    <property type="entry name" value="HTH_MarR-typ"/>
</dbReference>
<evidence type="ECO:0000313" key="2">
    <source>
        <dbReference type="EMBL" id="MFC7579720.1"/>
    </source>
</evidence>
<dbReference type="Pfam" id="PF01047">
    <property type="entry name" value="MarR"/>
    <property type="match status" value="1"/>
</dbReference>
<feature type="domain" description="HTH marR-type" evidence="1">
    <location>
        <begin position="1"/>
        <end position="156"/>
    </location>
</feature>
<reference evidence="3" key="1">
    <citation type="journal article" date="2019" name="Int. J. Syst. Evol. Microbiol.">
        <title>The Global Catalogue of Microorganisms (GCM) 10K type strain sequencing project: providing services to taxonomists for standard genome sequencing and annotation.</title>
        <authorList>
            <consortium name="The Broad Institute Genomics Platform"/>
            <consortium name="The Broad Institute Genome Sequencing Center for Infectious Disease"/>
            <person name="Wu L."/>
            <person name="Ma J."/>
        </authorList>
    </citation>
    <scope>NUCLEOTIDE SEQUENCE [LARGE SCALE GENOMIC DNA]</scope>
    <source>
        <strain evidence="3">CCUG 56698</strain>
    </source>
</reference>
<dbReference type="PROSITE" id="PS50995">
    <property type="entry name" value="HTH_MARR_2"/>
    <property type="match status" value="1"/>
</dbReference>
<organism evidence="2 3">
    <name type="scientific">Schaalia naturae</name>
    <dbReference type="NCBI Taxonomy" id="635203"/>
    <lineage>
        <taxon>Bacteria</taxon>
        <taxon>Bacillati</taxon>
        <taxon>Actinomycetota</taxon>
        <taxon>Actinomycetes</taxon>
        <taxon>Actinomycetales</taxon>
        <taxon>Actinomycetaceae</taxon>
        <taxon>Schaalia</taxon>
    </lineage>
</organism>
<dbReference type="Proteomes" id="UP001596527">
    <property type="component" value="Unassembled WGS sequence"/>
</dbReference>
<keyword evidence="3" id="KW-1185">Reference proteome</keyword>
<proteinExistence type="predicted"/>
<dbReference type="EMBL" id="JBHTEF010000001">
    <property type="protein sequence ID" value="MFC7579720.1"/>
    <property type="molecule type" value="Genomic_DNA"/>
</dbReference>
<name>A0ABW2SIN7_9ACTO</name>
<dbReference type="PANTHER" id="PTHR33164:SF43">
    <property type="entry name" value="HTH-TYPE TRANSCRIPTIONAL REPRESSOR YETL"/>
    <property type="match status" value="1"/>
</dbReference>
<dbReference type="InterPro" id="IPR036390">
    <property type="entry name" value="WH_DNA-bd_sf"/>
</dbReference>
<dbReference type="Gene3D" id="1.10.10.10">
    <property type="entry name" value="Winged helix-like DNA-binding domain superfamily/Winged helix DNA-binding domain"/>
    <property type="match status" value="1"/>
</dbReference>
<dbReference type="SUPFAM" id="SSF46785">
    <property type="entry name" value="Winged helix' DNA-binding domain"/>
    <property type="match status" value="1"/>
</dbReference>
<dbReference type="SMART" id="SM00347">
    <property type="entry name" value="HTH_MARR"/>
    <property type="match status" value="1"/>
</dbReference>
<evidence type="ECO:0000313" key="3">
    <source>
        <dbReference type="Proteomes" id="UP001596527"/>
    </source>
</evidence>
<dbReference type="PANTHER" id="PTHR33164">
    <property type="entry name" value="TRANSCRIPTIONAL REGULATOR, MARR FAMILY"/>
    <property type="match status" value="1"/>
</dbReference>
<dbReference type="RefSeq" id="WP_380971170.1">
    <property type="nucleotide sequence ID" value="NZ_JBHTEF010000001.1"/>
</dbReference>
<evidence type="ECO:0000259" key="1">
    <source>
        <dbReference type="PROSITE" id="PS50995"/>
    </source>
</evidence>
<dbReference type="InterPro" id="IPR036388">
    <property type="entry name" value="WH-like_DNA-bd_sf"/>
</dbReference>
<gene>
    <name evidence="2" type="ORF">ACFQWG_00530</name>
</gene>
<protein>
    <submittedName>
        <fullName evidence="2">MarR family winged helix-turn-helix transcriptional regulator</fullName>
    </submittedName>
</protein>
<sequence length="170" mass="18628">MSQTTTAAAPIRSETRLAPEDSGAWRSWVLAGRALTTALDRTLGEEEQLTLIDFELLTELRGSEEACRMCDLGASVALTRSGATRAITRLEKVGLVRRLPSPTDGRSTVVKLTPEGRRRQTSASRVFARVTQEHFFALLGADDREVLERTSDLIRRSVMGAPICRSELAG</sequence>
<accession>A0ABW2SIN7</accession>
<comment type="caution">
    <text evidence="2">The sequence shown here is derived from an EMBL/GenBank/DDBJ whole genome shotgun (WGS) entry which is preliminary data.</text>
</comment>